<name>A0A934SVM1_9BURK</name>
<dbReference type="Proteomes" id="UP000622890">
    <property type="component" value="Unassembled WGS sequence"/>
</dbReference>
<dbReference type="AlphaFoldDB" id="A0A934SVM1"/>
<evidence type="ECO:0000313" key="1">
    <source>
        <dbReference type="EMBL" id="MBK4733592.1"/>
    </source>
</evidence>
<accession>A0A934SVM1</accession>
<dbReference type="SUPFAM" id="SSF55931">
    <property type="entry name" value="Glutamine synthetase/guanido kinase"/>
    <property type="match status" value="1"/>
</dbReference>
<gene>
    <name evidence="1" type="ORF">JJB74_03085</name>
</gene>
<reference evidence="1" key="1">
    <citation type="submission" date="2021-01" db="EMBL/GenBank/DDBJ databases">
        <title>Genome sequence of strain Noviherbaspirillum sp. DKR-6.</title>
        <authorList>
            <person name="Chaudhary D.K."/>
        </authorList>
    </citation>
    <scope>NUCLEOTIDE SEQUENCE</scope>
    <source>
        <strain evidence="1">DKR-6</strain>
    </source>
</reference>
<dbReference type="GO" id="GO:0042398">
    <property type="term" value="P:modified amino acid biosynthetic process"/>
    <property type="evidence" value="ECO:0007669"/>
    <property type="project" value="InterPro"/>
</dbReference>
<keyword evidence="1" id="KW-0436">Ligase</keyword>
<evidence type="ECO:0000313" key="2">
    <source>
        <dbReference type="Proteomes" id="UP000622890"/>
    </source>
</evidence>
<sequence>MSEPAAALHAFDAFGIELEYMIVSDADLAVLPAADALLRAASGDDSGEADRGVYGWSNELVLHVLEIKNARPLPDLDALAAGFQHEVAAINESLHDMGARLMPGAMHPWMDPASETRLWPHRNEAIYAAYARLFDTKSHGWANLQSMHINLPFADDAEFARLHAAIRVLLPILPALAASSPIADGRVTGDADHRMQVYWHNADRMPAIAGLVVPEPARSRAEYEATILETMYREIAPFDPEGILRHEWLNSRGAIARFDRNAVEIRVLDVQECPRADLAIAAAVIHAVQTLYRSDATAQQNAMSTEALAQLLRDCIRDGERARIDDATYLALLGYPGAQCSAVELWAHLIASMPQGAQAFWQEPLNTILEQGTLSRRILRALGTDASPARIDAVYRQLCDCLAQGTMFRPGTA</sequence>
<dbReference type="GO" id="GO:0004357">
    <property type="term" value="F:glutamate-cysteine ligase activity"/>
    <property type="evidence" value="ECO:0007669"/>
    <property type="project" value="InterPro"/>
</dbReference>
<protein>
    <submittedName>
        <fullName evidence="1">Glutamate--cysteine ligase</fullName>
    </submittedName>
</protein>
<dbReference type="PANTHER" id="PTHR36510:SF1">
    <property type="entry name" value="GLUTAMATE--CYSTEINE LIGASE 2-RELATED"/>
    <property type="match status" value="1"/>
</dbReference>
<dbReference type="Pfam" id="PF04107">
    <property type="entry name" value="GCS2"/>
    <property type="match status" value="1"/>
</dbReference>
<dbReference type="Gene3D" id="3.30.590.20">
    <property type="match status" value="1"/>
</dbReference>
<keyword evidence="2" id="KW-1185">Reference proteome</keyword>
<dbReference type="PANTHER" id="PTHR36510">
    <property type="entry name" value="GLUTAMATE--CYSTEINE LIGASE 2-RELATED"/>
    <property type="match status" value="1"/>
</dbReference>
<dbReference type="InterPro" id="IPR006336">
    <property type="entry name" value="GCS2"/>
</dbReference>
<organism evidence="1 2">
    <name type="scientific">Noviherbaspirillum pedocola</name>
    <dbReference type="NCBI Taxonomy" id="2801341"/>
    <lineage>
        <taxon>Bacteria</taxon>
        <taxon>Pseudomonadati</taxon>
        <taxon>Pseudomonadota</taxon>
        <taxon>Betaproteobacteria</taxon>
        <taxon>Burkholderiales</taxon>
        <taxon>Oxalobacteraceae</taxon>
        <taxon>Noviherbaspirillum</taxon>
    </lineage>
</organism>
<proteinExistence type="predicted"/>
<dbReference type="EMBL" id="JAEPBG010000001">
    <property type="protein sequence ID" value="MBK4733592.1"/>
    <property type="molecule type" value="Genomic_DNA"/>
</dbReference>
<dbReference type="InterPro" id="IPR050141">
    <property type="entry name" value="GCL_type2/YbdK_subfam"/>
</dbReference>
<comment type="caution">
    <text evidence="1">The sequence shown here is derived from an EMBL/GenBank/DDBJ whole genome shotgun (WGS) entry which is preliminary data.</text>
</comment>
<dbReference type="InterPro" id="IPR014746">
    <property type="entry name" value="Gln_synth/guanido_kin_cat_dom"/>
</dbReference>
<dbReference type="RefSeq" id="WP_200590331.1">
    <property type="nucleotide sequence ID" value="NZ_JAEPBG010000001.1"/>
</dbReference>